<accession>A0A2X2WPE1</accession>
<evidence type="ECO:0000256" key="1">
    <source>
        <dbReference type="SAM" id="MobiDB-lite"/>
    </source>
</evidence>
<feature type="region of interest" description="Disordered" evidence="1">
    <location>
        <begin position="41"/>
        <end position="73"/>
    </location>
</feature>
<dbReference type="Proteomes" id="UP000251584">
    <property type="component" value="Unassembled WGS sequence"/>
</dbReference>
<name>A0A2X2WPE1_CITKO</name>
<dbReference type="AlphaFoldDB" id="A0A2X2WPE1"/>
<sequence length="73" mass="8377">MPHLLRLKSILLASALAMLALSPAYAKDKFKVITNVYRHRRHGEKRSGRCGGRQFNHEAWRGDPRVSADARRH</sequence>
<protein>
    <submittedName>
        <fullName evidence="3">Iron ABC transporter substrate-binding protein</fullName>
    </submittedName>
</protein>
<dbReference type="EMBL" id="UAVY01000011">
    <property type="protein sequence ID" value="SQB42294.1"/>
    <property type="molecule type" value="Genomic_DNA"/>
</dbReference>
<feature type="signal peptide" evidence="2">
    <location>
        <begin position="1"/>
        <end position="26"/>
    </location>
</feature>
<feature type="compositionally biased region" description="Basic and acidic residues" evidence="1">
    <location>
        <begin position="55"/>
        <end position="73"/>
    </location>
</feature>
<gene>
    <name evidence="3" type="primary">sitA_2</name>
    <name evidence="3" type="ORF">NCTC10786_06433</name>
</gene>
<organism evidence="3 4">
    <name type="scientific">Citrobacter koseri</name>
    <name type="common">Citrobacter diversus</name>
    <dbReference type="NCBI Taxonomy" id="545"/>
    <lineage>
        <taxon>Bacteria</taxon>
        <taxon>Pseudomonadati</taxon>
        <taxon>Pseudomonadota</taxon>
        <taxon>Gammaproteobacteria</taxon>
        <taxon>Enterobacterales</taxon>
        <taxon>Enterobacteriaceae</taxon>
        <taxon>Citrobacter</taxon>
    </lineage>
</organism>
<evidence type="ECO:0000313" key="3">
    <source>
        <dbReference type="EMBL" id="SQB42294.1"/>
    </source>
</evidence>
<proteinExistence type="predicted"/>
<evidence type="ECO:0000313" key="4">
    <source>
        <dbReference type="Proteomes" id="UP000251584"/>
    </source>
</evidence>
<reference evidence="3 4" key="1">
    <citation type="submission" date="2018-06" db="EMBL/GenBank/DDBJ databases">
        <authorList>
            <consortium name="Pathogen Informatics"/>
            <person name="Doyle S."/>
        </authorList>
    </citation>
    <scope>NUCLEOTIDE SEQUENCE [LARGE SCALE GENOMIC DNA]</scope>
    <source>
        <strain evidence="3 4">NCTC10786</strain>
    </source>
</reference>
<evidence type="ECO:0000256" key="2">
    <source>
        <dbReference type="SAM" id="SignalP"/>
    </source>
</evidence>
<feature type="chain" id="PRO_5015963811" evidence="2">
    <location>
        <begin position="27"/>
        <end position="73"/>
    </location>
</feature>
<keyword evidence="2" id="KW-0732">Signal</keyword>